<dbReference type="GeneID" id="10323006"/>
<dbReference type="RefSeq" id="YP_004300600.1">
    <property type="nucleotide sequence ID" value="NC_015250.1"/>
</dbReference>
<protein>
    <submittedName>
        <fullName evidence="1">Srd putative anti-sigma factor</fullName>
    </submittedName>
</protein>
<sequence>MLFKQTNEVYTCYSAKRGNAKQRGIKFDMSFETFAALKKQTHCQYSGLPLKGVHEFSFERIDNNIGYIDGNVIVVSRAINSARSNYTIPQLADLINTLSSNQTRTEHSIANPRELYPVDCKPRVNPNNPKYKDLMRAWDAQNRAIQRRNILIEDHLQLLKHDKPARIKGRMRSLEKHRQLLAEETAKLTITQTKLVALYRKFKRVPVRTDRPNIFAETWNTARDEQLTTMNETAKKNAQRIEYLKYALLGLMRFENLSHHDALCVKFGLPLNSSPEHVKVVEEYRKCMR</sequence>
<dbReference type="EMBL" id="HM114315">
    <property type="protein sequence ID" value="ADJ19366.1"/>
    <property type="molecule type" value="Genomic_DNA"/>
</dbReference>
<evidence type="ECO:0000313" key="2">
    <source>
        <dbReference type="Proteomes" id="UP000000330"/>
    </source>
</evidence>
<dbReference type="KEGG" id="vg:10323006"/>
<organism evidence="1 2">
    <name type="scientific">Acinetobacter phage 133</name>
    <dbReference type="NCBI Taxonomy" id="2919552"/>
    <lineage>
        <taxon>Viruses</taxon>
        <taxon>Duplodnaviria</taxon>
        <taxon>Heunggongvirae</taxon>
        <taxon>Uroviricota</taxon>
        <taxon>Caudoviricetes</taxon>
        <taxon>Pantevenvirales</taxon>
        <taxon>Straboviridae</taxon>
        <taxon>Tevenvirinae</taxon>
        <taxon>Centumtrigintavirus</taxon>
        <taxon>Centumtrigintavirus cv133</taxon>
        <taxon>Acinetobacter virus 133</taxon>
    </lineage>
</organism>
<dbReference type="Gene3D" id="3.30.40.220">
    <property type="match status" value="1"/>
</dbReference>
<accession>D9I5Y5</accession>
<dbReference type="Proteomes" id="UP000000330">
    <property type="component" value="Segment"/>
</dbReference>
<keyword evidence="2" id="KW-1185">Reference proteome</keyword>
<gene>
    <name evidence="1" type="primary">srd</name>
    <name evidence="1" type="ORF">Acj133p019</name>
</gene>
<proteinExistence type="predicted"/>
<reference evidence="1 2" key="1">
    <citation type="journal article" date="2010" name="Virol. J.">
        <title>Genomes of the T4-related bacteriophages as windows on microbial genome evolution.</title>
        <authorList>
            <person name="Petrov V.M."/>
            <person name="Ratnayaka S."/>
            <person name="Nolan J.M."/>
            <person name="Miller E.S."/>
            <person name="Karam J.D."/>
        </authorList>
    </citation>
    <scope>NUCLEOTIDE SEQUENCE [LARGE SCALE GENOMIC DNA]</scope>
    <source>
        <strain evidence="1">Acj133</strain>
    </source>
</reference>
<evidence type="ECO:0000313" key="1">
    <source>
        <dbReference type="EMBL" id="ADJ19366.1"/>
    </source>
</evidence>
<name>D9I5Y5_9CAUD</name>